<feature type="chain" id="PRO_5013137081" description="Lipoprotein" evidence="1">
    <location>
        <begin position="20"/>
        <end position="117"/>
    </location>
</feature>
<evidence type="ECO:0008006" key="3">
    <source>
        <dbReference type="Google" id="ProtNLM"/>
    </source>
</evidence>
<reference evidence="2" key="1">
    <citation type="submission" date="2016-12" db="EMBL/GenBank/DDBJ databases">
        <title>Complete sequence and comparative genomic analysis of eight native Pseudomonas syringae plasmids belonging to the pPT23A family.</title>
        <authorList>
            <person name="Gutierrez-Barranquero J.A."/>
        </authorList>
    </citation>
    <scope>NUCLEOTIDE SEQUENCE</scope>
    <source>
        <strain evidence="2">7B44</strain>
        <plasmid evidence="2">pPs7B44</plasmid>
    </source>
</reference>
<sequence>MLKKMSSFFCLVLFAFALSGCGDDKGQEFVGRWTGENKTRMGKPTYVMDISKDGEVFHINLETTADIVGYGKMKKDLQRLEAKAESDSVLSMAGGLATMRLEGKVIHFDGTTYSRSK</sequence>
<keyword evidence="1" id="KW-0732">Signal</keyword>
<organism evidence="2">
    <name type="scientific">Pseudomonas syringae pv. syringae</name>
    <dbReference type="NCBI Taxonomy" id="321"/>
    <lineage>
        <taxon>Bacteria</taxon>
        <taxon>Pseudomonadati</taxon>
        <taxon>Pseudomonadota</taxon>
        <taxon>Gammaproteobacteria</taxon>
        <taxon>Pseudomonadales</taxon>
        <taxon>Pseudomonadaceae</taxon>
        <taxon>Pseudomonas</taxon>
        <taxon>Pseudomonas syringae</taxon>
    </lineage>
</organism>
<keyword evidence="2" id="KW-0614">Plasmid</keyword>
<evidence type="ECO:0000313" key="2">
    <source>
        <dbReference type="EMBL" id="AQX42305.1"/>
    </source>
</evidence>
<dbReference type="EMBL" id="KY362373">
    <property type="protein sequence ID" value="AQX42305.1"/>
    <property type="molecule type" value="Genomic_DNA"/>
</dbReference>
<protein>
    <recommendedName>
        <fullName evidence="3">Lipoprotein</fullName>
    </recommendedName>
</protein>
<accession>A0A1S6YBU6</accession>
<dbReference type="PROSITE" id="PS51257">
    <property type="entry name" value="PROKAR_LIPOPROTEIN"/>
    <property type="match status" value="1"/>
</dbReference>
<feature type="signal peptide" evidence="1">
    <location>
        <begin position="1"/>
        <end position="19"/>
    </location>
</feature>
<proteinExistence type="predicted"/>
<geneLocation type="plasmid" evidence="2">
    <name>pPs7B44</name>
</geneLocation>
<evidence type="ECO:0000256" key="1">
    <source>
        <dbReference type="SAM" id="SignalP"/>
    </source>
</evidence>
<dbReference type="RefSeq" id="WP_122257564.1">
    <property type="nucleotide sequence ID" value="NZ_KY362373.1"/>
</dbReference>
<name>A0A1S6YBU6_PSESY</name>
<dbReference type="AlphaFoldDB" id="A0A1S6YBU6"/>